<keyword evidence="2" id="KW-1185">Reference proteome</keyword>
<proteinExistence type="predicted"/>
<evidence type="ECO:0000313" key="1">
    <source>
        <dbReference type="EMBL" id="KAJ2811546.1"/>
    </source>
</evidence>
<organism evidence="1 2">
    <name type="scientific">Coemansia furcata</name>
    <dbReference type="NCBI Taxonomy" id="417177"/>
    <lineage>
        <taxon>Eukaryota</taxon>
        <taxon>Fungi</taxon>
        <taxon>Fungi incertae sedis</taxon>
        <taxon>Zoopagomycota</taxon>
        <taxon>Kickxellomycotina</taxon>
        <taxon>Kickxellomycetes</taxon>
        <taxon>Kickxellales</taxon>
        <taxon>Kickxellaceae</taxon>
        <taxon>Coemansia</taxon>
    </lineage>
</organism>
<gene>
    <name evidence="1" type="ORF">H4S07_001999</name>
</gene>
<comment type="caution">
    <text evidence="1">The sequence shown here is derived from an EMBL/GenBank/DDBJ whole genome shotgun (WGS) entry which is preliminary data.</text>
</comment>
<name>A0ACC1LLE2_9FUNG</name>
<dbReference type="Proteomes" id="UP001140096">
    <property type="component" value="Unassembled WGS sequence"/>
</dbReference>
<sequence>MSAQPNSVANPTTTGGSGATWQSAITEQVRHNNLLQISANLLQAQPEAQRPTILGSMFTYENEVFRTATSSQEYVALLNARVTFIAQKLQ</sequence>
<reference evidence="1" key="1">
    <citation type="submission" date="2022-07" db="EMBL/GenBank/DDBJ databases">
        <title>Phylogenomic reconstructions and comparative analyses of Kickxellomycotina fungi.</title>
        <authorList>
            <person name="Reynolds N.K."/>
            <person name="Stajich J.E."/>
            <person name="Barry K."/>
            <person name="Grigoriev I.V."/>
            <person name="Crous P."/>
            <person name="Smith M.E."/>
        </authorList>
    </citation>
    <scope>NUCLEOTIDE SEQUENCE</scope>
    <source>
        <strain evidence="1">CBS 102833</strain>
    </source>
</reference>
<feature type="non-terminal residue" evidence="1">
    <location>
        <position position="90"/>
    </location>
</feature>
<evidence type="ECO:0000313" key="2">
    <source>
        <dbReference type="Proteomes" id="UP001140096"/>
    </source>
</evidence>
<protein>
    <submittedName>
        <fullName evidence="1">Uncharacterized protein</fullName>
    </submittedName>
</protein>
<dbReference type="EMBL" id="JANBUP010000415">
    <property type="protein sequence ID" value="KAJ2811546.1"/>
    <property type="molecule type" value="Genomic_DNA"/>
</dbReference>
<accession>A0ACC1LLE2</accession>